<evidence type="ECO:0000313" key="4">
    <source>
        <dbReference type="Proteomes" id="UP000676336"/>
    </source>
</evidence>
<dbReference type="AlphaFoldDB" id="A0A8S3BS73"/>
<sequence length="60" mass="6728">NKIQKTISIEKPKIEESDIDDNSQGQSEMWNHVEAISSTEDDALSYSSTTTRTNQLDLNA</sequence>
<feature type="non-terminal residue" evidence="3">
    <location>
        <position position="60"/>
    </location>
</feature>
<organism evidence="3 4">
    <name type="scientific">Rotaria magnacalcarata</name>
    <dbReference type="NCBI Taxonomy" id="392030"/>
    <lineage>
        <taxon>Eukaryota</taxon>
        <taxon>Metazoa</taxon>
        <taxon>Spiralia</taxon>
        <taxon>Gnathifera</taxon>
        <taxon>Rotifera</taxon>
        <taxon>Eurotatoria</taxon>
        <taxon>Bdelloidea</taxon>
        <taxon>Philodinida</taxon>
        <taxon>Philodinidae</taxon>
        <taxon>Rotaria</taxon>
    </lineage>
</organism>
<feature type="non-terminal residue" evidence="3">
    <location>
        <position position="1"/>
    </location>
</feature>
<proteinExistence type="predicted"/>
<comment type="caution">
    <text evidence="3">The sequence shown here is derived from an EMBL/GenBank/DDBJ whole genome shotgun (WGS) entry which is preliminary data.</text>
</comment>
<evidence type="ECO:0000313" key="2">
    <source>
        <dbReference type="EMBL" id="CAF4517851.1"/>
    </source>
</evidence>
<reference evidence="3" key="1">
    <citation type="submission" date="2021-02" db="EMBL/GenBank/DDBJ databases">
        <authorList>
            <person name="Nowell W R."/>
        </authorList>
    </citation>
    <scope>NUCLEOTIDE SEQUENCE</scope>
</reference>
<gene>
    <name evidence="2" type="ORF">SMN809_LOCUS35675</name>
    <name evidence="3" type="ORF">SMN809_LOCUS48480</name>
</gene>
<protein>
    <submittedName>
        <fullName evidence="3">Uncharacterized protein</fullName>
    </submittedName>
</protein>
<dbReference type="EMBL" id="CAJOBI010155821">
    <property type="protein sequence ID" value="CAF4830942.1"/>
    <property type="molecule type" value="Genomic_DNA"/>
</dbReference>
<accession>A0A8S3BS73</accession>
<feature type="compositionally biased region" description="Polar residues" evidence="1">
    <location>
        <begin position="45"/>
        <end position="60"/>
    </location>
</feature>
<evidence type="ECO:0000313" key="3">
    <source>
        <dbReference type="EMBL" id="CAF4830942.1"/>
    </source>
</evidence>
<evidence type="ECO:0000256" key="1">
    <source>
        <dbReference type="SAM" id="MobiDB-lite"/>
    </source>
</evidence>
<feature type="region of interest" description="Disordered" evidence="1">
    <location>
        <begin position="1"/>
        <end position="60"/>
    </location>
</feature>
<dbReference type="Proteomes" id="UP000676336">
    <property type="component" value="Unassembled WGS sequence"/>
</dbReference>
<name>A0A8S3BS73_9BILA</name>
<dbReference type="EMBL" id="CAJOBI010085697">
    <property type="protein sequence ID" value="CAF4517851.1"/>
    <property type="molecule type" value="Genomic_DNA"/>
</dbReference>